<dbReference type="Proteomes" id="UP001145114">
    <property type="component" value="Unassembled WGS sequence"/>
</dbReference>
<proteinExistence type="predicted"/>
<reference evidence="1" key="1">
    <citation type="submission" date="2022-06" db="EMBL/GenBank/DDBJ databases">
        <title>Phylogenomic reconstructions and comparative analyses of Kickxellomycotina fungi.</title>
        <authorList>
            <person name="Reynolds N.K."/>
            <person name="Stajich J.E."/>
            <person name="Barry K."/>
            <person name="Grigoriev I.V."/>
            <person name="Crous P."/>
            <person name="Smith M.E."/>
        </authorList>
    </citation>
    <scope>NUCLEOTIDE SEQUENCE</scope>
    <source>
        <strain evidence="1">RSA 2271</strain>
    </source>
</reference>
<organism evidence="1 2">
    <name type="scientific">Spiromyces aspiralis</name>
    <dbReference type="NCBI Taxonomy" id="68401"/>
    <lineage>
        <taxon>Eukaryota</taxon>
        <taxon>Fungi</taxon>
        <taxon>Fungi incertae sedis</taxon>
        <taxon>Zoopagomycota</taxon>
        <taxon>Kickxellomycotina</taxon>
        <taxon>Kickxellomycetes</taxon>
        <taxon>Kickxellales</taxon>
        <taxon>Kickxellaceae</taxon>
        <taxon>Spiromyces</taxon>
    </lineage>
</organism>
<keyword evidence="2" id="KW-1185">Reference proteome</keyword>
<feature type="non-terminal residue" evidence="1">
    <location>
        <position position="1"/>
    </location>
</feature>
<evidence type="ECO:0000313" key="1">
    <source>
        <dbReference type="EMBL" id="KAJ1674926.1"/>
    </source>
</evidence>
<name>A0ACC1HH05_9FUNG</name>
<evidence type="ECO:0000313" key="2">
    <source>
        <dbReference type="Proteomes" id="UP001145114"/>
    </source>
</evidence>
<feature type="non-terminal residue" evidence="1">
    <location>
        <position position="1313"/>
    </location>
</feature>
<sequence length="1313" mass="146807">LVDVKSISSVSLHRRLPTSQHAYIWPFFFVYPAWLYVYTFWYDKYLGSTEPTFISLLVLGTLQLLLYLMGEWNVNVQARFTCQAEPDLYKAELIKVIAAQHHGKSAICPLKFNHDRKDKDGRPEVSFTFQAQLFIYDADRRAFGPIRYPPDSCPTLGEFQAYQGFETDDQLQDALSAFGDNKFTIPIPTFTELFKEHAKAPFFVFQVFCVGLWCLDSYWYYSLFTLVMLVVFESTVVFQRLRTLREFHSLSLKPYGLYVYRKRQWVEIQSDELVPGDIVSITRSLDDNGVPCDVLLLDGTCIVNEAMLSGESTPQLKESIKLRDGRDVLEMEGNDKNNTLFGGTKILQVTPPEADTAASIPIPPDSGCVGYVLRTGFGTSQGKLVRTMVYSTERVSADNMEAYVFISFLLVFAIMASAYVWVEGGRDGKRSRTKLLLDCILIITSVVPPELPMELSMAVNSSLIALSRFAIFCTEPFRIPNAGKVDICCFDKTGTITGENLVVEGIAGVPGAKDAKVLHSLKNVNRDTTLTLATAHALVQLDDGQLVGDPMERAQLEAAGFRLAGNDTVIPADPGDRFLEELPLKHEHIKLEVVRRFAFSSTLKRSSTLSRVSGVGAPGAGYFVAAKGAPETLKCMMRSVPAWYDETYKYFSRRGGRVLALGCKWLDAQSPMSKKQVETLTRESIESDLEFHGFLVFSSPLKPESKKAIQMLNYSSHRCVMITGDNALTAAHVAGEVDMLDQPVLILDAQDASESRKSNAAGEGDSARSDDVAIFAYSIDETTKFEIDLNDPRRMERALQGWDLCITGAAMQALAHTALWRDYLLHHIWVYARVSPTQKEFILTEMKSAGYVTLMCGDGTNDVGALKQAHVGVALLDGKPEDLAKIAERQRIERLKSAYDAQLRLAKRFNQPPPKPPPLLKNYLKEQAEREKEAEKKRKEEAERVAKLSGVKLTSGDKSKRDNRKRQKASEEAEKFEKQLSEARSSIRGAADSNRQAMDDLNSKLTDWLSQMDTVDDEVPTLKFGDASVAAPFTSKLGTIMSICNIVRQGRCTLVATIQMYKILALNCLISAYSLSVLYLDGIKFGDWQATIMGILMSICFFCISKASPLEKLSKERPQPNIINLYIFLTILGQFTVHIFALVYVAFEVRKHETIDEVDIDGDFKPSLLNTAMYLISLSQQIATFAINYQGHPFRESLRENRYLYRGLVGVGAIAAICATETFPELNEQLKLVPMPEKLREHLCLAMLLDFAGAWVIEKVCAWQFATNQPKPITLRKRELKYPDDDKEKDSSEIAIKAPQYSVGKPATAPASA</sequence>
<protein>
    <submittedName>
        <fullName evidence="1">Cation-transporting ATPase 1</fullName>
    </submittedName>
</protein>
<accession>A0ACC1HH05</accession>
<comment type="caution">
    <text evidence="1">The sequence shown here is derived from an EMBL/GenBank/DDBJ whole genome shotgun (WGS) entry which is preliminary data.</text>
</comment>
<gene>
    <name evidence="1" type="primary">SPF1</name>
    <name evidence="1" type="ORF">EV182_002281</name>
</gene>
<dbReference type="EMBL" id="JAMZIH010005595">
    <property type="protein sequence ID" value="KAJ1674926.1"/>
    <property type="molecule type" value="Genomic_DNA"/>
</dbReference>